<dbReference type="RefSeq" id="WP_130185911.1">
    <property type="nucleotide sequence ID" value="NZ_CP035913.1"/>
</dbReference>
<sequence length="88" mass="9746">MQDDKLITCRRVNYIQAAMVQAAISIQQAHGIEAAIAVLRAENLSQAVIDRVLSPGARKRVWPYSALERPALIPDRSLMEPLASRNHA</sequence>
<dbReference type="OrthoDB" id="9881098at2"/>
<protein>
    <submittedName>
        <fullName evidence="1">Uncharacterized protein</fullName>
    </submittedName>
</protein>
<reference evidence="1 2" key="1">
    <citation type="submission" date="2019-02" db="EMBL/GenBank/DDBJ databases">
        <title>Draft Genome Sequences of Six Type Strains of the Genus Massilia.</title>
        <authorList>
            <person name="Miess H."/>
            <person name="Frediansyhah A."/>
            <person name="Gross H."/>
        </authorList>
    </citation>
    <scope>NUCLEOTIDE SEQUENCE [LARGE SCALE GENOMIC DNA]</scope>
    <source>
        <strain evidence="1 2">DSM 17473</strain>
    </source>
</reference>
<evidence type="ECO:0000313" key="2">
    <source>
        <dbReference type="Proteomes" id="UP000290637"/>
    </source>
</evidence>
<dbReference type="KEGG" id="plue:EWM63_07180"/>
<dbReference type="Proteomes" id="UP000290637">
    <property type="component" value="Chromosome"/>
</dbReference>
<name>A0A4P6KV92_9BURK</name>
<dbReference type="EMBL" id="CP035913">
    <property type="protein sequence ID" value="QBE62777.1"/>
    <property type="molecule type" value="Genomic_DNA"/>
</dbReference>
<keyword evidence="2" id="KW-1185">Reference proteome</keyword>
<evidence type="ECO:0000313" key="1">
    <source>
        <dbReference type="EMBL" id="QBE62777.1"/>
    </source>
</evidence>
<accession>A0A4P6KV92</accession>
<proteinExistence type="predicted"/>
<organism evidence="1 2">
    <name type="scientific">Pseudoduganella lutea</name>
    <dbReference type="NCBI Taxonomy" id="321985"/>
    <lineage>
        <taxon>Bacteria</taxon>
        <taxon>Pseudomonadati</taxon>
        <taxon>Pseudomonadota</taxon>
        <taxon>Betaproteobacteria</taxon>
        <taxon>Burkholderiales</taxon>
        <taxon>Oxalobacteraceae</taxon>
        <taxon>Telluria group</taxon>
        <taxon>Pseudoduganella</taxon>
    </lineage>
</organism>
<dbReference type="AlphaFoldDB" id="A0A4P6KV92"/>
<gene>
    <name evidence="1" type="ORF">EWM63_07180</name>
</gene>